<sequence length="405" mass="46308">MNQNLFQSGVKLLNALSRHSEVIMRAYLVGSVSASDISPKVLDQLLQLGVLWRPEQDGDYRLKGAVRNLLEGSLQDERNRQIDTNMASALAAIKTLAQHYKEALHYGRFAESQGHLNDLREHVYALTESLANHVRLLFSRINNEFGYVSSVDAKIRENQLAQSQVTDLLNQIELIRFDELSELAGNNRDLRHLLVVALQQSFTRVTKEQSAVQARLLELLGRFREFRGKTRLLKGFVLHSDQHPDFVPKDYTRFSQIPMLFNQAEPLLRAAAVDPNNVEQEAELQHLVGQIRTINRQRKHEQHSAAKSISIEVLAAVEMDDSRLREAVEQYFCHVIDSGENITALQYHQWRALDFDTEAWLYQVIGGYQSLDTEEQRFFAIEATGEPHPVYSGNYLIHDVILGLR</sequence>
<name>A0ABT7T0B2_9ALTE</name>
<reference evidence="1 2" key="1">
    <citation type="submission" date="2023-06" db="EMBL/GenBank/DDBJ databases">
        <title>Alteromonas sp. ASW11-36 isolated from intertidal sand.</title>
        <authorList>
            <person name="Li Y."/>
        </authorList>
    </citation>
    <scope>NUCLEOTIDE SEQUENCE [LARGE SCALE GENOMIC DNA]</scope>
    <source>
        <strain evidence="1 2">ASW11-36</strain>
    </source>
</reference>
<accession>A0ABT7T0B2</accession>
<comment type="caution">
    <text evidence="1">The sequence shown here is derived from an EMBL/GenBank/DDBJ whole genome shotgun (WGS) entry which is preliminary data.</text>
</comment>
<proteinExistence type="predicted"/>
<organism evidence="1 2">
    <name type="scientific">Alteromonas arenosi</name>
    <dbReference type="NCBI Taxonomy" id="3055817"/>
    <lineage>
        <taxon>Bacteria</taxon>
        <taxon>Pseudomonadati</taxon>
        <taxon>Pseudomonadota</taxon>
        <taxon>Gammaproteobacteria</taxon>
        <taxon>Alteromonadales</taxon>
        <taxon>Alteromonadaceae</taxon>
        <taxon>Alteromonas/Salinimonas group</taxon>
        <taxon>Alteromonas</taxon>
    </lineage>
</organism>
<evidence type="ECO:0000313" key="2">
    <source>
        <dbReference type="Proteomes" id="UP001234343"/>
    </source>
</evidence>
<dbReference type="EMBL" id="JAUCBP010000012">
    <property type="protein sequence ID" value="MDM7861883.1"/>
    <property type="molecule type" value="Genomic_DNA"/>
</dbReference>
<dbReference type="RefSeq" id="WP_289366565.1">
    <property type="nucleotide sequence ID" value="NZ_JAUCBP010000012.1"/>
</dbReference>
<dbReference type="Proteomes" id="UP001234343">
    <property type="component" value="Unassembled WGS sequence"/>
</dbReference>
<evidence type="ECO:0000313" key="1">
    <source>
        <dbReference type="EMBL" id="MDM7861883.1"/>
    </source>
</evidence>
<protein>
    <submittedName>
        <fullName evidence="1">Phosphoenolpyruvate carboxylase</fullName>
    </submittedName>
</protein>
<keyword evidence="2" id="KW-1185">Reference proteome</keyword>
<gene>
    <name evidence="1" type="ORF">QTP81_14870</name>
</gene>